<dbReference type="OrthoDB" id="120613at2759"/>
<evidence type="ECO:0000259" key="8">
    <source>
        <dbReference type="Pfam" id="PF03067"/>
    </source>
</evidence>
<keyword evidence="2" id="KW-0479">Metal-binding</keyword>
<dbReference type="InterPro" id="IPR004302">
    <property type="entry name" value="Cellulose/chitin-bd_N"/>
</dbReference>
<organism evidence="9 10">
    <name type="scientific">Morchella conica CCBAS932</name>
    <dbReference type="NCBI Taxonomy" id="1392247"/>
    <lineage>
        <taxon>Eukaryota</taxon>
        <taxon>Fungi</taxon>
        <taxon>Dikarya</taxon>
        <taxon>Ascomycota</taxon>
        <taxon>Pezizomycotina</taxon>
        <taxon>Pezizomycetes</taxon>
        <taxon>Pezizales</taxon>
        <taxon>Morchellaceae</taxon>
        <taxon>Morchella</taxon>
    </lineage>
</organism>
<evidence type="ECO:0000256" key="1">
    <source>
        <dbReference type="ARBA" id="ARBA00001973"/>
    </source>
</evidence>
<keyword evidence="5" id="KW-0325">Glycoprotein</keyword>
<keyword evidence="10" id="KW-1185">Reference proteome</keyword>
<comment type="cofactor">
    <cofactor evidence="1">
        <name>Cu(2+)</name>
        <dbReference type="ChEBI" id="CHEBI:29036"/>
    </cofactor>
</comment>
<dbReference type="Proteomes" id="UP000277580">
    <property type="component" value="Unassembled WGS sequence"/>
</dbReference>
<dbReference type="GO" id="GO:0046872">
    <property type="term" value="F:metal ion binding"/>
    <property type="evidence" value="ECO:0007669"/>
    <property type="project" value="UniProtKB-KW"/>
</dbReference>
<evidence type="ECO:0000256" key="4">
    <source>
        <dbReference type="ARBA" id="ARBA00023157"/>
    </source>
</evidence>
<sequence length="378" mass="38689">MKTFAALALSFSSLMATVSAHGYIVSPPRRAPGAEMSAVCGSTIYNNQASDNAGPIQLLMQSASSIVDVDACNLWLCKGYQFADNTDQVQSYTLGQTIDMEVKIVAPHSGYANVSIVDTKTNTIKGSELKSWDVYASTATGVTADETNFSITIPTDLSGCTTAGECVIQWFWYAPPSVDQTYEGCIDFVISDGTAATTSAAATTTAAATTSAPTVETTSAAIETTSAAVETTSAAVETTSAAVEVPTTSAAPVETTSAAVEVPTTSAAPVESTSATTKVPAETTSTAVIATSSTAVVVPTTSVAVPTTLVTKTRSKTSTVVPVTKTSTSSSAPAATTSAAASTGCSKTSAEYNKCLDAIRFKRKLSSSSTRPDFFGDE</sequence>
<name>A0A3N4L449_9PEZI</name>
<evidence type="ECO:0000256" key="5">
    <source>
        <dbReference type="ARBA" id="ARBA00023180"/>
    </source>
</evidence>
<evidence type="ECO:0000256" key="6">
    <source>
        <dbReference type="ARBA" id="ARBA00034311"/>
    </source>
</evidence>
<keyword evidence="4" id="KW-1015">Disulfide bond</keyword>
<keyword evidence="7" id="KW-0732">Signal</keyword>
<dbReference type="Gene3D" id="2.70.50.70">
    <property type="match status" value="1"/>
</dbReference>
<gene>
    <name evidence="9" type="ORF">P167DRAFT_601819</name>
</gene>
<accession>A0A3N4L449</accession>
<dbReference type="Pfam" id="PF03067">
    <property type="entry name" value="LPMO_10"/>
    <property type="match status" value="1"/>
</dbReference>
<dbReference type="AlphaFoldDB" id="A0A3N4L449"/>
<dbReference type="InParanoid" id="A0A3N4L449"/>
<evidence type="ECO:0000256" key="7">
    <source>
        <dbReference type="SAM" id="SignalP"/>
    </source>
</evidence>
<proteinExistence type="inferred from homology"/>
<comment type="similarity">
    <text evidence="6">Belongs to the polysaccharide monooxygenase AA13 family.</text>
</comment>
<evidence type="ECO:0000313" key="9">
    <source>
        <dbReference type="EMBL" id="RPB17326.1"/>
    </source>
</evidence>
<evidence type="ECO:0000313" key="10">
    <source>
        <dbReference type="Proteomes" id="UP000277580"/>
    </source>
</evidence>
<keyword evidence="3" id="KW-0186">Copper</keyword>
<evidence type="ECO:0000256" key="2">
    <source>
        <dbReference type="ARBA" id="ARBA00022723"/>
    </source>
</evidence>
<feature type="signal peptide" evidence="7">
    <location>
        <begin position="1"/>
        <end position="20"/>
    </location>
</feature>
<feature type="domain" description="Chitin-binding type-4" evidence="8">
    <location>
        <begin position="21"/>
        <end position="188"/>
    </location>
</feature>
<reference evidence="9 10" key="1">
    <citation type="journal article" date="2018" name="Nat. Ecol. Evol.">
        <title>Pezizomycetes genomes reveal the molecular basis of ectomycorrhizal truffle lifestyle.</title>
        <authorList>
            <person name="Murat C."/>
            <person name="Payen T."/>
            <person name="Noel B."/>
            <person name="Kuo A."/>
            <person name="Morin E."/>
            <person name="Chen J."/>
            <person name="Kohler A."/>
            <person name="Krizsan K."/>
            <person name="Balestrini R."/>
            <person name="Da Silva C."/>
            <person name="Montanini B."/>
            <person name="Hainaut M."/>
            <person name="Levati E."/>
            <person name="Barry K.W."/>
            <person name="Belfiori B."/>
            <person name="Cichocki N."/>
            <person name="Clum A."/>
            <person name="Dockter R.B."/>
            <person name="Fauchery L."/>
            <person name="Guy J."/>
            <person name="Iotti M."/>
            <person name="Le Tacon F."/>
            <person name="Lindquist E.A."/>
            <person name="Lipzen A."/>
            <person name="Malagnac F."/>
            <person name="Mello A."/>
            <person name="Molinier V."/>
            <person name="Miyauchi S."/>
            <person name="Poulain J."/>
            <person name="Riccioni C."/>
            <person name="Rubini A."/>
            <person name="Sitrit Y."/>
            <person name="Splivallo R."/>
            <person name="Traeger S."/>
            <person name="Wang M."/>
            <person name="Zifcakova L."/>
            <person name="Wipf D."/>
            <person name="Zambonelli A."/>
            <person name="Paolocci F."/>
            <person name="Nowrousian M."/>
            <person name="Ottonello S."/>
            <person name="Baldrian P."/>
            <person name="Spatafora J.W."/>
            <person name="Henrissat B."/>
            <person name="Nagy L.G."/>
            <person name="Aury J.M."/>
            <person name="Wincker P."/>
            <person name="Grigoriev I.V."/>
            <person name="Bonfante P."/>
            <person name="Martin F.M."/>
        </authorList>
    </citation>
    <scope>NUCLEOTIDE SEQUENCE [LARGE SCALE GENOMIC DNA]</scope>
    <source>
        <strain evidence="9 10">CCBAS932</strain>
    </source>
</reference>
<dbReference type="EMBL" id="ML119106">
    <property type="protein sequence ID" value="RPB17326.1"/>
    <property type="molecule type" value="Genomic_DNA"/>
</dbReference>
<dbReference type="InterPro" id="IPR052282">
    <property type="entry name" value="Starch-active_LPMO"/>
</dbReference>
<dbReference type="PANTHER" id="PTHR36575">
    <property type="entry name" value="BINDING PROTEIN, PUTATIVE (AFU_ORTHOLOGUE AFUA_1G14430)-RELATED"/>
    <property type="match status" value="1"/>
</dbReference>
<protein>
    <recommendedName>
        <fullName evidence="8">Chitin-binding type-4 domain-containing protein</fullName>
    </recommendedName>
</protein>
<evidence type="ECO:0000256" key="3">
    <source>
        <dbReference type="ARBA" id="ARBA00023008"/>
    </source>
</evidence>
<dbReference type="PANTHER" id="PTHR36575:SF2">
    <property type="entry name" value="CHITIN-BINDING TYPE-4 DOMAIN-CONTAINING PROTEIN-RELATED"/>
    <property type="match status" value="1"/>
</dbReference>
<feature type="chain" id="PRO_5018128346" description="Chitin-binding type-4 domain-containing protein" evidence="7">
    <location>
        <begin position="21"/>
        <end position="378"/>
    </location>
</feature>